<dbReference type="EMBL" id="GL378376">
    <property type="protein sequence ID" value="EFJ43069.1"/>
    <property type="molecule type" value="Genomic_DNA"/>
</dbReference>
<dbReference type="GeneID" id="9615008"/>
<feature type="region of interest" description="Disordered" evidence="1">
    <location>
        <begin position="1039"/>
        <end position="1225"/>
    </location>
</feature>
<feature type="region of interest" description="Disordered" evidence="1">
    <location>
        <begin position="99"/>
        <end position="125"/>
    </location>
</feature>
<dbReference type="OrthoDB" id="1932595at2759"/>
<feature type="region of interest" description="Disordered" evidence="1">
    <location>
        <begin position="1"/>
        <end position="20"/>
    </location>
</feature>
<dbReference type="InterPro" id="IPR004242">
    <property type="entry name" value="Transposase_21"/>
</dbReference>
<feature type="transmembrane region" description="Helical" evidence="2">
    <location>
        <begin position="166"/>
        <end position="192"/>
    </location>
</feature>
<proteinExistence type="predicted"/>
<dbReference type="InParanoid" id="D8UB90"/>
<evidence type="ECO:0000313" key="3">
    <source>
        <dbReference type="EMBL" id="EFJ43069.1"/>
    </source>
</evidence>
<feature type="compositionally biased region" description="Acidic residues" evidence="1">
    <location>
        <begin position="1148"/>
        <end position="1159"/>
    </location>
</feature>
<keyword evidence="4" id="KW-1185">Reference proteome</keyword>
<sequence>MAESQRHACSEGSESSEIDVSPVRFGLRGLPVVAHISNQTTEVSLASESPSVAPYNLRRTPSRVQRWQRLGTQAASPAHSLRQHKLDFEQVLAAVLEEQNGSGDGDSNGPPMVLGTPAAEGTQHGHSPTVFSHGSPGGAPAAGNYRRLPAGNPTFDRPVPVVNQKVVVAVSMATWGTCLCTIFPCLAMGYSLRAPMMMMMMDYLWMWEGLELPTREELLAEEGDTHRRSWQPGNDGSRPLTRFQRVAYPELPNNTAIRALVVTACLHALDVKDSSPSATETVVREMLSKKHADFTGPYASREQRAAAPFLPTSFKQALTQLQDVGGCRWPRLIRYDMCPCGFIYRGPEYRGADHCGGMVPGPRAGEWIACPKMRSEARYLTYNPIGGFCGRVFSNKQLAEEFSSWQSPDRMRRNGQLRDICDAAVVQELLASDPRFRDPRCLVTMIASDAFVVPADEQERSSTAWLLLVVNTPPEKRYLLGYCTILCVTAGNVKLTGQKQAEYFDPNHTLLLITDDLLTLITEGVVVTDARTGEEFPLYVANVGLVMDYKGFQKHLGLKGTPSPSGCFKCCAVGHRVGTKTVWCNHHRWLSPGHPWRTDVADLHRLATACGTDEGPPPFRTRQELTAGNDGGRPLTRFQRVAYPELPNNTAIRALVVTACLHALDVKDSSPSATETVVREMLSKKHADFTGPYASREQRAAAPFLPTSFKQALTQLQDVGGCRWPRLIRYDMCPCGFIYRGPEYRGADHCGGMVPGPRAGEWIACPKMRSEARYLTYNPIGGFCGRVFSNKQLAEEFSSWQSPDRMRRNGQLRDICDAAVVQELLASDPRFRDPRCLVTMIASDAFVVPADEQERSSTAWLLLVVNAPPEKRYLLGYCTILCVTAGNVKLTGQKQAEYFDPNHTLLLITDDLLTLITEGVVVTDARTGEEFPLYVANVGLVMDYKGFQKHLGLKGTPSPSGCFKCCAVGHRVGTKTVWCNHHRWLSPGHPWRTDVADLHRLATACGTDEGPPPFRTRQELTAGVQEPPAVKAALAANAGVHHGDGGGPSHGTDDFAGDVSEEEVEADEEPASGRGRQHARELEEELPGGRRSRGRGRTGRDRGRGSRGAVTANTRGAGVARRGRRGRSPVNAVRGNAVGQPGVIAGDVSEEEVEADEEPASGRGRQHARELEEELPGGRRSRGRGRTGRDGGRGSRGAVTANTRGAGVARRGRRGRSPVNAVRGNAVGQPGAAKLLVPGRPELVGLACPIYILRYFNPCSMINMDGMHTLGGVIKEVVVKGVQGLRIAKASTRLRQAVADYNQNKGPNPGRAVQELLASDPRFRDPRCLVTMIASDAFVVPADEQERSSTAWLLLVVNAPPEKRYLLGYCTILCVTAGNVKLTGQKQAEYFDPNHTLLLITDDLLTLITEGVVVTDARTGEEFPLYVANVGLVMDYKGFQKHLGLKGTPSPSGCFKCCAVGHRVGTKTVWCNHHRWLSPGHPWRTDVADLHRLATACGTDEGPPPFRTRQELTAGVQEPPAVKAALAQTLAVLEAYLRLLQACGDLWQKVLEGGEVDALEQRVVEAVCLVELCLSVNEMDIKLHNLLHLVDSIKNIGTQAGTFTAEDSVASLHASLGTDV</sequence>
<dbReference type="eggNOG" id="ENOG502RRNE">
    <property type="taxonomic scope" value="Eukaryota"/>
</dbReference>
<feature type="compositionally biased region" description="Acidic residues" evidence="1">
    <location>
        <begin position="1055"/>
        <end position="1070"/>
    </location>
</feature>
<feature type="region of interest" description="Disordered" evidence="1">
    <location>
        <begin position="611"/>
        <end position="631"/>
    </location>
</feature>
<dbReference type="RefSeq" id="XP_002955868.1">
    <property type="nucleotide sequence ID" value="XM_002955822.1"/>
</dbReference>
<dbReference type="Proteomes" id="UP000001058">
    <property type="component" value="Unassembled WGS sequence"/>
</dbReference>
<evidence type="ECO:0000313" key="4">
    <source>
        <dbReference type="Proteomes" id="UP000001058"/>
    </source>
</evidence>
<dbReference type="Pfam" id="PF02992">
    <property type="entry name" value="Transposase_21"/>
    <property type="match status" value="3"/>
</dbReference>
<name>D8UB90_VOLCA</name>
<dbReference type="KEGG" id="vcn:VOLCADRAFT_96859"/>
<keyword evidence="2" id="KW-0472">Membrane</keyword>
<evidence type="ECO:0000256" key="2">
    <source>
        <dbReference type="SAM" id="Phobius"/>
    </source>
</evidence>
<keyword evidence="2" id="KW-0812">Transmembrane</keyword>
<keyword evidence="2" id="KW-1133">Transmembrane helix</keyword>
<organism evidence="4">
    <name type="scientific">Volvox carteri f. nagariensis</name>
    <dbReference type="NCBI Taxonomy" id="3068"/>
    <lineage>
        <taxon>Eukaryota</taxon>
        <taxon>Viridiplantae</taxon>
        <taxon>Chlorophyta</taxon>
        <taxon>core chlorophytes</taxon>
        <taxon>Chlorophyceae</taxon>
        <taxon>CS clade</taxon>
        <taxon>Chlamydomonadales</taxon>
        <taxon>Volvocaceae</taxon>
        <taxon>Volvox</taxon>
    </lineage>
</organism>
<reference evidence="3 4" key="1">
    <citation type="journal article" date="2010" name="Science">
        <title>Genomic analysis of organismal complexity in the multicellular green alga Volvox carteri.</title>
        <authorList>
            <person name="Prochnik S.E."/>
            <person name="Umen J."/>
            <person name="Nedelcu A.M."/>
            <person name="Hallmann A."/>
            <person name="Miller S.M."/>
            <person name="Nishii I."/>
            <person name="Ferris P."/>
            <person name="Kuo A."/>
            <person name="Mitros T."/>
            <person name="Fritz-Laylin L.K."/>
            <person name="Hellsten U."/>
            <person name="Chapman J."/>
            <person name="Simakov O."/>
            <person name="Rensing S.A."/>
            <person name="Terry A."/>
            <person name="Pangilinan J."/>
            <person name="Kapitonov V."/>
            <person name="Jurka J."/>
            <person name="Salamov A."/>
            <person name="Shapiro H."/>
            <person name="Schmutz J."/>
            <person name="Grimwood J."/>
            <person name="Lindquist E."/>
            <person name="Lucas S."/>
            <person name="Grigoriev I.V."/>
            <person name="Schmitt R."/>
            <person name="Kirk D."/>
            <person name="Rokhsar D.S."/>
        </authorList>
    </citation>
    <scope>NUCLEOTIDE SEQUENCE [LARGE SCALE GENOMIC DNA]</scope>
    <source>
        <strain evidence="4">f. Nagariensis / Eve</strain>
    </source>
</reference>
<accession>D8UB90</accession>
<protein>
    <submittedName>
        <fullName evidence="3">Idaten transposition protein</fullName>
    </submittedName>
</protein>
<evidence type="ECO:0000256" key="1">
    <source>
        <dbReference type="SAM" id="MobiDB-lite"/>
    </source>
</evidence>
<gene>
    <name evidence="3" type="primary">itnpB</name>
    <name evidence="3" type="ORF">VOLCADRAFT_96859</name>
</gene>